<gene>
    <name evidence="2" type="ORF">DFH08DRAFT_691450</name>
</gene>
<feature type="region of interest" description="Disordered" evidence="1">
    <location>
        <begin position="1"/>
        <end position="22"/>
    </location>
</feature>
<dbReference type="AlphaFoldDB" id="A0AAD7AC81"/>
<protein>
    <submittedName>
        <fullName evidence="2">Uncharacterized protein</fullName>
    </submittedName>
</protein>
<reference evidence="2" key="1">
    <citation type="submission" date="2023-03" db="EMBL/GenBank/DDBJ databases">
        <title>Massive genome expansion in bonnet fungi (Mycena s.s.) driven by repeated elements and novel gene families across ecological guilds.</title>
        <authorList>
            <consortium name="Lawrence Berkeley National Laboratory"/>
            <person name="Harder C.B."/>
            <person name="Miyauchi S."/>
            <person name="Viragh M."/>
            <person name="Kuo A."/>
            <person name="Thoen E."/>
            <person name="Andreopoulos B."/>
            <person name="Lu D."/>
            <person name="Skrede I."/>
            <person name="Drula E."/>
            <person name="Henrissat B."/>
            <person name="Morin E."/>
            <person name="Kohler A."/>
            <person name="Barry K."/>
            <person name="LaButti K."/>
            <person name="Morin E."/>
            <person name="Salamov A."/>
            <person name="Lipzen A."/>
            <person name="Mereny Z."/>
            <person name="Hegedus B."/>
            <person name="Baldrian P."/>
            <person name="Stursova M."/>
            <person name="Weitz H."/>
            <person name="Taylor A."/>
            <person name="Grigoriev I.V."/>
            <person name="Nagy L.G."/>
            <person name="Martin F."/>
            <person name="Kauserud H."/>
        </authorList>
    </citation>
    <scope>NUCLEOTIDE SEQUENCE</scope>
    <source>
        <strain evidence="2">CBHHK002</strain>
    </source>
</reference>
<dbReference type="Proteomes" id="UP001218218">
    <property type="component" value="Unassembled WGS sequence"/>
</dbReference>
<accession>A0AAD7AC81</accession>
<evidence type="ECO:0000256" key="1">
    <source>
        <dbReference type="SAM" id="MobiDB-lite"/>
    </source>
</evidence>
<proteinExistence type="predicted"/>
<name>A0AAD7AC81_9AGAR</name>
<sequence length="392" mass="43659">MVVLPPYSSSAPAPTYSTSPRPDEYLLQRTPFSGHSRPTGTFVRNKHGMTVVLNGQKENTLCPSFGRDGVLSGTLFIDSPETVTAVNIKLEGFIECSLTQGYSRSEVVDQTGSLYAKDGPHRKCPGAIPFARRFPSTFDNHGIHYALPPSCDITLPASKFLRCTYSLIINIVYRSARFLSKEKSLLIELEYRHRTRPSRPRIAERSLRSTIKMCPEEWLQLPVALTAALDPRPPGLFVPSLGVFGISETVPFHLQLSGPTRCLRDLFVTPPYSVQQKYSSVLRVSLLRQIAVDESHIGQKINTILEECSLRPLPPGIFGVHSSTSDDVLNWEGEINLQDIDTPSFDIGTIKVMYLIAVELCPPKSSPIQRAHFGFPMKITTDTWVDSAEQHF</sequence>
<dbReference type="EMBL" id="JARIHO010000010">
    <property type="protein sequence ID" value="KAJ7354626.1"/>
    <property type="molecule type" value="Genomic_DNA"/>
</dbReference>
<organism evidence="2 3">
    <name type="scientific">Mycena albidolilacea</name>
    <dbReference type="NCBI Taxonomy" id="1033008"/>
    <lineage>
        <taxon>Eukaryota</taxon>
        <taxon>Fungi</taxon>
        <taxon>Dikarya</taxon>
        <taxon>Basidiomycota</taxon>
        <taxon>Agaricomycotina</taxon>
        <taxon>Agaricomycetes</taxon>
        <taxon>Agaricomycetidae</taxon>
        <taxon>Agaricales</taxon>
        <taxon>Marasmiineae</taxon>
        <taxon>Mycenaceae</taxon>
        <taxon>Mycena</taxon>
    </lineage>
</organism>
<evidence type="ECO:0000313" key="3">
    <source>
        <dbReference type="Proteomes" id="UP001218218"/>
    </source>
</evidence>
<keyword evidence="3" id="KW-1185">Reference proteome</keyword>
<feature type="compositionally biased region" description="Low complexity" evidence="1">
    <location>
        <begin position="1"/>
        <end position="20"/>
    </location>
</feature>
<evidence type="ECO:0000313" key="2">
    <source>
        <dbReference type="EMBL" id="KAJ7354626.1"/>
    </source>
</evidence>
<comment type="caution">
    <text evidence="2">The sequence shown here is derived from an EMBL/GenBank/DDBJ whole genome shotgun (WGS) entry which is preliminary data.</text>
</comment>